<dbReference type="InterPro" id="IPR050490">
    <property type="entry name" value="Bact_solute-bd_prot1"/>
</dbReference>
<proteinExistence type="inferred from homology"/>
<evidence type="ECO:0000256" key="9">
    <source>
        <dbReference type="SAM" id="SignalP"/>
    </source>
</evidence>
<comment type="caution">
    <text evidence="10">The sequence shown here is derived from an EMBL/GenBank/DDBJ whole genome shotgun (WGS) entry which is preliminary data.</text>
</comment>
<dbReference type="InterPro" id="IPR006059">
    <property type="entry name" value="SBP"/>
</dbReference>
<name>A0ABM8VBI0_9BACL</name>
<dbReference type="InterPro" id="IPR006061">
    <property type="entry name" value="SBP_1_CS"/>
</dbReference>
<feature type="chain" id="PRO_5045743231" description="Extracellular solute-binding protein" evidence="9">
    <location>
        <begin position="28"/>
        <end position="441"/>
    </location>
</feature>
<keyword evidence="4 9" id="KW-0732">Signal</keyword>
<evidence type="ECO:0000313" key="10">
    <source>
        <dbReference type="EMBL" id="CAG7618935.1"/>
    </source>
</evidence>
<evidence type="ECO:0000256" key="8">
    <source>
        <dbReference type="SAM" id="MobiDB-lite"/>
    </source>
</evidence>
<feature type="signal peptide" evidence="9">
    <location>
        <begin position="1"/>
        <end position="27"/>
    </location>
</feature>
<dbReference type="Pfam" id="PF01547">
    <property type="entry name" value="SBP_bac_1"/>
    <property type="match status" value="1"/>
</dbReference>
<organism evidence="10 11">
    <name type="scientific">Paenibacillus allorhizosphaerae</name>
    <dbReference type="NCBI Taxonomy" id="2849866"/>
    <lineage>
        <taxon>Bacteria</taxon>
        <taxon>Bacillati</taxon>
        <taxon>Bacillota</taxon>
        <taxon>Bacilli</taxon>
        <taxon>Bacillales</taxon>
        <taxon>Paenibacillaceae</taxon>
        <taxon>Paenibacillus</taxon>
    </lineage>
</organism>
<protein>
    <recommendedName>
        <fullName evidence="12">Extracellular solute-binding protein</fullName>
    </recommendedName>
</protein>
<dbReference type="EMBL" id="CAJVCE010000001">
    <property type="protein sequence ID" value="CAG7618935.1"/>
    <property type="molecule type" value="Genomic_DNA"/>
</dbReference>
<evidence type="ECO:0000256" key="3">
    <source>
        <dbReference type="ARBA" id="ARBA00022475"/>
    </source>
</evidence>
<accession>A0ABM8VBI0</accession>
<keyword evidence="7" id="KW-0449">Lipoprotein</keyword>
<evidence type="ECO:0000313" key="11">
    <source>
        <dbReference type="Proteomes" id="UP000730618"/>
    </source>
</evidence>
<keyword evidence="11" id="KW-1185">Reference proteome</keyword>
<evidence type="ECO:0000256" key="1">
    <source>
        <dbReference type="ARBA" id="ARBA00008520"/>
    </source>
</evidence>
<feature type="region of interest" description="Disordered" evidence="8">
    <location>
        <begin position="26"/>
        <end position="45"/>
    </location>
</feature>
<keyword evidence="3" id="KW-1003">Cell membrane</keyword>
<keyword evidence="2" id="KW-0813">Transport</keyword>
<dbReference type="Proteomes" id="UP000730618">
    <property type="component" value="Unassembled WGS sequence"/>
</dbReference>
<keyword evidence="6" id="KW-0564">Palmitate</keyword>
<evidence type="ECO:0000256" key="5">
    <source>
        <dbReference type="ARBA" id="ARBA00023136"/>
    </source>
</evidence>
<evidence type="ECO:0000256" key="2">
    <source>
        <dbReference type="ARBA" id="ARBA00022448"/>
    </source>
</evidence>
<dbReference type="PANTHER" id="PTHR43649">
    <property type="entry name" value="ARABINOSE-BINDING PROTEIN-RELATED"/>
    <property type="match status" value="1"/>
</dbReference>
<gene>
    <name evidence="10" type="ORF">PAECIP111802_00568</name>
</gene>
<evidence type="ECO:0000256" key="6">
    <source>
        <dbReference type="ARBA" id="ARBA00023139"/>
    </source>
</evidence>
<reference evidence="10 11" key="1">
    <citation type="submission" date="2021-06" db="EMBL/GenBank/DDBJ databases">
        <authorList>
            <person name="Criscuolo A."/>
        </authorList>
    </citation>
    <scope>NUCLEOTIDE SEQUENCE [LARGE SCALE GENOMIC DNA]</scope>
    <source>
        <strain evidence="11">CIP 111802</strain>
    </source>
</reference>
<dbReference type="PROSITE" id="PS01037">
    <property type="entry name" value="SBP_BACTERIAL_1"/>
    <property type="match status" value="1"/>
</dbReference>
<keyword evidence="5" id="KW-0472">Membrane</keyword>
<dbReference type="PROSITE" id="PS51257">
    <property type="entry name" value="PROKAR_LIPOPROTEIN"/>
    <property type="match status" value="1"/>
</dbReference>
<evidence type="ECO:0000256" key="4">
    <source>
        <dbReference type="ARBA" id="ARBA00022729"/>
    </source>
</evidence>
<evidence type="ECO:0000256" key="7">
    <source>
        <dbReference type="ARBA" id="ARBA00023288"/>
    </source>
</evidence>
<sequence length="441" mass="48937">MEKKRTLLVSLLLLAVIAAGCSGGAPANPGNKPAGDKAGGPTNAKFKNDPVDITFYLTSNNITEEKFMEQYGSKIKEKLPHINVKYIMQKDSKTLPELLTAGQSFDIMISSVGLTQNFLTTYDLQYDISDLIKKYNFDIGKLEPSTVEIQKGFANGGIYGMPVSTTSGALFYNKDLFDKFGVAYPKDGMTWDELYELARKMTRNEGGVQYKGLTMSFQHLLLLDQNSVNPLDPKTFKTNITSEDFKKSFENLARFFKIPGNEVPGTKYALATQTDPFLKNMTAAMYASLSGTRPEGMNWDVVQLPFLKEKPGIGPQSYPTYFYITQTSKNKDAAFQVLDYIASEDFQKYMVRAGSANTILKDGSKLAADLGVDDPKLKGKNIKSLFPQTYAAPTIKTKYQSFVETELFTALMDYQKGTDANTALRAAAERADSKIQAEMKK</sequence>
<comment type="similarity">
    <text evidence="1">Belongs to the bacterial solute-binding protein 1 family.</text>
</comment>
<dbReference type="RefSeq" id="WP_218096925.1">
    <property type="nucleotide sequence ID" value="NZ_CAJVCE010000001.1"/>
</dbReference>
<dbReference type="PANTHER" id="PTHR43649:SF33">
    <property type="entry name" value="POLYGALACTURONAN_RHAMNOGALACTURONAN-BINDING PROTEIN YTCQ"/>
    <property type="match status" value="1"/>
</dbReference>
<evidence type="ECO:0008006" key="12">
    <source>
        <dbReference type="Google" id="ProtNLM"/>
    </source>
</evidence>